<accession>A0AAE0HCK7</accession>
<dbReference type="InterPro" id="IPR036465">
    <property type="entry name" value="vWFA_dom_sf"/>
</dbReference>
<dbReference type="EMBL" id="JAUEPN010000005">
    <property type="protein sequence ID" value="KAK3294043.1"/>
    <property type="molecule type" value="Genomic_DNA"/>
</dbReference>
<sequence length="161" mass="18091">MKEPASMANVLFCANQVFTTNAANFGSRRLFIITDNDSPHGEDKAAKSAPASYRLSEQLSKQINVIISCVVTCVDSYLRVGISSEEYFKNAKKKKSFLVFLYQMLDIGIRLGATATETFETFFAKDPNTIAGALTLRQSLTYTRTIFKVGWYFTDKYYLPS</sequence>
<gene>
    <name evidence="2" type="ORF">B0H64DRAFT_443131</name>
</gene>
<name>A0AAE0HCK7_9PEZI</name>
<dbReference type="Proteomes" id="UP001278766">
    <property type="component" value="Unassembled WGS sequence"/>
</dbReference>
<comment type="caution">
    <text evidence="2">The sequence shown here is derived from an EMBL/GenBank/DDBJ whole genome shotgun (WGS) entry which is preliminary data.</text>
</comment>
<dbReference type="InterPro" id="IPR005161">
    <property type="entry name" value="Ku_N"/>
</dbReference>
<reference evidence="2" key="1">
    <citation type="journal article" date="2023" name="Mol. Phylogenet. Evol.">
        <title>Genome-scale phylogeny and comparative genomics of the fungal order Sordariales.</title>
        <authorList>
            <person name="Hensen N."/>
            <person name="Bonometti L."/>
            <person name="Westerberg I."/>
            <person name="Brannstrom I.O."/>
            <person name="Guillou S."/>
            <person name="Cros-Aarteil S."/>
            <person name="Calhoun S."/>
            <person name="Haridas S."/>
            <person name="Kuo A."/>
            <person name="Mondo S."/>
            <person name="Pangilinan J."/>
            <person name="Riley R."/>
            <person name="LaButti K."/>
            <person name="Andreopoulos B."/>
            <person name="Lipzen A."/>
            <person name="Chen C."/>
            <person name="Yan M."/>
            <person name="Daum C."/>
            <person name="Ng V."/>
            <person name="Clum A."/>
            <person name="Steindorff A."/>
            <person name="Ohm R.A."/>
            <person name="Martin F."/>
            <person name="Silar P."/>
            <person name="Natvig D.O."/>
            <person name="Lalanne C."/>
            <person name="Gautier V."/>
            <person name="Ament-Velasquez S.L."/>
            <person name="Kruys A."/>
            <person name="Hutchinson M.I."/>
            <person name="Powell A.J."/>
            <person name="Barry K."/>
            <person name="Miller A.N."/>
            <person name="Grigoriev I.V."/>
            <person name="Debuchy R."/>
            <person name="Gladieux P."/>
            <person name="Hiltunen Thoren M."/>
            <person name="Johannesson H."/>
        </authorList>
    </citation>
    <scope>NUCLEOTIDE SEQUENCE</scope>
    <source>
        <strain evidence="2">CBS 168.71</strain>
    </source>
</reference>
<organism evidence="2 3">
    <name type="scientific">Chaetomium fimeti</name>
    <dbReference type="NCBI Taxonomy" id="1854472"/>
    <lineage>
        <taxon>Eukaryota</taxon>
        <taxon>Fungi</taxon>
        <taxon>Dikarya</taxon>
        <taxon>Ascomycota</taxon>
        <taxon>Pezizomycotina</taxon>
        <taxon>Sordariomycetes</taxon>
        <taxon>Sordariomycetidae</taxon>
        <taxon>Sordariales</taxon>
        <taxon>Chaetomiaceae</taxon>
        <taxon>Chaetomium</taxon>
    </lineage>
</organism>
<dbReference type="GeneID" id="87843640"/>
<evidence type="ECO:0000313" key="2">
    <source>
        <dbReference type="EMBL" id="KAK3294043.1"/>
    </source>
</evidence>
<evidence type="ECO:0000259" key="1">
    <source>
        <dbReference type="Pfam" id="PF03731"/>
    </source>
</evidence>
<protein>
    <recommendedName>
        <fullName evidence="1">Ku70/Ku80 N-terminal alpha/beta domain-containing protein</fullName>
    </recommendedName>
</protein>
<evidence type="ECO:0000313" key="3">
    <source>
        <dbReference type="Proteomes" id="UP001278766"/>
    </source>
</evidence>
<dbReference type="AlphaFoldDB" id="A0AAE0HCK7"/>
<dbReference type="Gene3D" id="3.40.50.410">
    <property type="entry name" value="von Willebrand factor, type A domain"/>
    <property type="match status" value="1"/>
</dbReference>
<dbReference type="SUPFAM" id="SSF53300">
    <property type="entry name" value="vWA-like"/>
    <property type="match status" value="1"/>
</dbReference>
<dbReference type="RefSeq" id="XP_062657557.1">
    <property type="nucleotide sequence ID" value="XM_062806692.1"/>
</dbReference>
<proteinExistence type="predicted"/>
<keyword evidence="3" id="KW-1185">Reference proteome</keyword>
<reference evidence="2" key="2">
    <citation type="submission" date="2023-06" db="EMBL/GenBank/DDBJ databases">
        <authorList>
            <consortium name="Lawrence Berkeley National Laboratory"/>
            <person name="Haridas S."/>
            <person name="Hensen N."/>
            <person name="Bonometti L."/>
            <person name="Westerberg I."/>
            <person name="Brannstrom I.O."/>
            <person name="Guillou S."/>
            <person name="Cros-Aarteil S."/>
            <person name="Calhoun S."/>
            <person name="Kuo A."/>
            <person name="Mondo S."/>
            <person name="Pangilinan J."/>
            <person name="Riley R."/>
            <person name="Labutti K."/>
            <person name="Andreopoulos B."/>
            <person name="Lipzen A."/>
            <person name="Chen C."/>
            <person name="Yanf M."/>
            <person name="Daum C."/>
            <person name="Ng V."/>
            <person name="Clum A."/>
            <person name="Steindorff A."/>
            <person name="Ohm R."/>
            <person name="Martin F."/>
            <person name="Silar P."/>
            <person name="Natvig D."/>
            <person name="Lalanne C."/>
            <person name="Gautier V."/>
            <person name="Ament-Velasquez S.L."/>
            <person name="Kruys A."/>
            <person name="Hutchinson M.I."/>
            <person name="Powell A.J."/>
            <person name="Barry K."/>
            <person name="Miller A.N."/>
            <person name="Grigoriev I.V."/>
            <person name="Debuchy R."/>
            <person name="Gladieux P."/>
            <person name="Thoren M.H."/>
            <person name="Johannesson H."/>
        </authorList>
    </citation>
    <scope>NUCLEOTIDE SEQUENCE</scope>
    <source>
        <strain evidence="2">CBS 168.71</strain>
    </source>
</reference>
<dbReference type="Pfam" id="PF03731">
    <property type="entry name" value="Ku_N"/>
    <property type="match status" value="1"/>
</dbReference>
<feature type="domain" description="Ku70/Ku80 N-terminal alpha/beta" evidence="1">
    <location>
        <begin position="5"/>
        <end position="49"/>
    </location>
</feature>